<reference evidence="5 6" key="1">
    <citation type="journal article" date="2007" name="Science">
        <title>The Fusarium graminearum genome reveals a link between localized polymorphism and pathogen specialization.</title>
        <authorList>
            <person name="Cuomo C.A."/>
            <person name="Gueldener U."/>
            <person name="Xu J.-R."/>
            <person name="Trail F."/>
            <person name="Turgeon B.G."/>
            <person name="Di Pietro A."/>
            <person name="Walton J.D."/>
            <person name="Ma L.-J."/>
            <person name="Baker S.E."/>
            <person name="Rep M."/>
            <person name="Adam G."/>
            <person name="Antoniw J."/>
            <person name="Baldwin T."/>
            <person name="Calvo S.E."/>
            <person name="Chang Y.-L."/>
            <person name="DeCaprio D."/>
            <person name="Gale L.R."/>
            <person name="Gnerre S."/>
            <person name="Goswami R.S."/>
            <person name="Hammond-Kosack K."/>
            <person name="Harris L.J."/>
            <person name="Hilburn K."/>
            <person name="Kennell J.C."/>
            <person name="Kroken S."/>
            <person name="Magnuson J.K."/>
            <person name="Mannhaupt G."/>
            <person name="Mauceli E.W."/>
            <person name="Mewes H.-W."/>
            <person name="Mitterbauer R."/>
            <person name="Muehlbauer G."/>
            <person name="Muensterkoetter M."/>
            <person name="Nelson D."/>
            <person name="O'Donnell K."/>
            <person name="Ouellet T."/>
            <person name="Qi W."/>
            <person name="Quesneville H."/>
            <person name="Roncero M.I.G."/>
            <person name="Seong K.-Y."/>
            <person name="Tetko I.V."/>
            <person name="Urban M."/>
            <person name="Waalwijk C."/>
            <person name="Ward T.J."/>
            <person name="Yao J."/>
            <person name="Birren B.W."/>
            <person name="Kistler H.C."/>
        </authorList>
    </citation>
    <scope>NUCLEOTIDE SEQUENCE [LARGE SCALE GENOMIC DNA]</scope>
    <source>
        <strain evidence="6">ATCC MYA-4620 / CBS 123657 / FGSC 9075 / NRRL 31084 / PH-1</strain>
        <strain evidence="5">PH-1 / ATCC MYA-4620 / FGSC 9075 / NRRL 31084</strain>
    </source>
</reference>
<dbReference type="PANTHER" id="PTHR10039">
    <property type="entry name" value="AMELOGENIN"/>
    <property type="match status" value="1"/>
</dbReference>
<evidence type="ECO:0000313" key="5">
    <source>
        <dbReference type="EnsemblFungi" id="CEF83870"/>
    </source>
</evidence>
<dbReference type="eggNOG" id="ENOG502R2Y4">
    <property type="taxonomic scope" value="Eukaryota"/>
</dbReference>
<dbReference type="Pfam" id="PF24809">
    <property type="entry name" value="DUF7708"/>
    <property type="match status" value="1"/>
</dbReference>
<feature type="region of interest" description="Disordered" evidence="2">
    <location>
        <begin position="721"/>
        <end position="740"/>
    </location>
</feature>
<feature type="compositionally biased region" description="Polar residues" evidence="2">
    <location>
        <begin position="956"/>
        <end position="968"/>
    </location>
</feature>
<name>A0A0E0SBQ7_GIBZE</name>
<reference evidence="5 6" key="2">
    <citation type="journal article" date="2010" name="Nature">
        <title>Comparative genomics reveals mobile pathogenicity chromosomes in Fusarium.</title>
        <authorList>
            <person name="Ma L.J."/>
            <person name="van der Does H.C."/>
            <person name="Borkovich K.A."/>
            <person name="Coleman J.J."/>
            <person name="Daboussi M.J."/>
            <person name="Di Pietro A."/>
            <person name="Dufresne M."/>
            <person name="Freitag M."/>
            <person name="Grabherr M."/>
            <person name="Henrissat B."/>
            <person name="Houterman P.M."/>
            <person name="Kang S."/>
            <person name="Shim W.B."/>
            <person name="Woloshuk C."/>
            <person name="Xie X."/>
            <person name="Xu J.R."/>
            <person name="Antoniw J."/>
            <person name="Baker S.E."/>
            <person name="Bluhm B.H."/>
            <person name="Breakspear A."/>
            <person name="Brown D.W."/>
            <person name="Butchko R.A."/>
            <person name="Chapman S."/>
            <person name="Coulson R."/>
            <person name="Coutinho P.M."/>
            <person name="Danchin E.G."/>
            <person name="Diener A."/>
            <person name="Gale L.R."/>
            <person name="Gardiner D.M."/>
            <person name="Goff S."/>
            <person name="Hammond-Kosack K.E."/>
            <person name="Hilburn K."/>
            <person name="Hua-Van A."/>
            <person name="Jonkers W."/>
            <person name="Kazan K."/>
            <person name="Kodira C.D."/>
            <person name="Koehrsen M."/>
            <person name="Kumar L."/>
            <person name="Lee Y.H."/>
            <person name="Li L."/>
            <person name="Manners J.M."/>
            <person name="Miranda-Saavedra D."/>
            <person name="Mukherjee M."/>
            <person name="Park G."/>
            <person name="Park J."/>
            <person name="Park S.Y."/>
            <person name="Proctor R.H."/>
            <person name="Regev A."/>
            <person name="Ruiz-Roldan M.C."/>
            <person name="Sain D."/>
            <person name="Sakthikumar S."/>
            <person name="Sykes S."/>
            <person name="Schwartz D.C."/>
            <person name="Turgeon B.G."/>
            <person name="Wapinski I."/>
            <person name="Yoder O."/>
            <person name="Young S."/>
            <person name="Zeng Q."/>
            <person name="Zhou S."/>
            <person name="Galagan J."/>
            <person name="Cuomo C.A."/>
            <person name="Kistler H.C."/>
            <person name="Rep M."/>
        </authorList>
    </citation>
    <scope>GENOME REANNOTATION</scope>
    <source>
        <strain evidence="6">ATCC MYA-4620 / CBS 123657 / FGSC 9075 / NRRL 31084 / PH-1</strain>
        <strain evidence="5">PH-1 / ATCC MYA-4620 / FGSC 9075 / NRRL 31084</strain>
    </source>
</reference>
<reference evidence="5" key="5">
    <citation type="submission" date="2017-01" db="UniProtKB">
        <authorList>
            <consortium name="EnsemblFungi"/>
        </authorList>
    </citation>
    <scope>IDENTIFICATION</scope>
    <source>
        <strain evidence="5">PH-1 / ATCC MYA-4620 / FGSC 9075 / NRRL 31084</strain>
    </source>
</reference>
<dbReference type="PROSITE" id="PS00028">
    <property type="entry name" value="ZINC_FINGER_C2H2_1"/>
    <property type="match status" value="1"/>
</dbReference>
<evidence type="ECO:0000313" key="6">
    <source>
        <dbReference type="Proteomes" id="UP000070720"/>
    </source>
</evidence>
<proteinExistence type="predicted"/>
<dbReference type="SMART" id="SM00355">
    <property type="entry name" value="ZnF_C2H2"/>
    <property type="match status" value="5"/>
</dbReference>
<feature type="region of interest" description="Disordered" evidence="2">
    <location>
        <begin position="947"/>
        <end position="995"/>
    </location>
</feature>
<dbReference type="InParanoid" id="A0A0E0SBQ7"/>
<keyword evidence="6" id="KW-1185">Reference proteome</keyword>
<dbReference type="EnsemblFungi" id="CEF83870">
    <property type="protein sequence ID" value="CEF83870"/>
    <property type="gene ID" value="FGRRES_16887"/>
</dbReference>
<evidence type="ECO:0000313" key="4">
    <source>
        <dbReference type="EMBL" id="CEF83870.1"/>
    </source>
</evidence>
<protein>
    <submittedName>
        <fullName evidence="4">Chromosome 4, complete genome</fullName>
    </submittedName>
</protein>
<dbReference type="EMBL" id="HG970335">
    <property type="protein sequence ID" value="CEF83870.1"/>
    <property type="molecule type" value="Genomic_DNA"/>
</dbReference>
<dbReference type="InterPro" id="IPR056125">
    <property type="entry name" value="DUF7708"/>
</dbReference>
<feature type="domain" description="C2H2-type" evidence="3">
    <location>
        <begin position="1070"/>
        <end position="1093"/>
    </location>
</feature>
<reference key="3">
    <citation type="submission" date="2014-02" db="EMBL/GenBank/DDBJ databases">
        <title>A revised Fusarium graminearum genomic reference sequence using whole shotgun re-sequencing.</title>
        <authorList>
            <person name="King R."/>
            <person name="Urban M."/>
            <person name="Hassani-Pak K."/>
            <person name="Hammond-Kosack K."/>
        </authorList>
    </citation>
    <scope>NUCLEOTIDE SEQUENCE</scope>
    <source>
        <strain>PH-1</strain>
    </source>
</reference>
<feature type="compositionally biased region" description="Polar residues" evidence="2">
    <location>
        <begin position="976"/>
        <end position="987"/>
    </location>
</feature>
<dbReference type="InterPro" id="IPR013087">
    <property type="entry name" value="Znf_C2H2_type"/>
</dbReference>
<evidence type="ECO:0000259" key="3">
    <source>
        <dbReference type="PROSITE" id="PS00028"/>
    </source>
</evidence>
<dbReference type="AlphaFoldDB" id="A0A0E0SBQ7"/>
<keyword evidence="1" id="KW-0677">Repeat</keyword>
<dbReference type="Pfam" id="PF25438">
    <property type="entry name" value="DUF7896"/>
    <property type="match status" value="1"/>
</dbReference>
<dbReference type="Gene3D" id="3.40.50.300">
    <property type="entry name" value="P-loop containing nucleotide triphosphate hydrolases"/>
    <property type="match status" value="1"/>
</dbReference>
<dbReference type="VEuPathDB" id="FungiDB:FGRAMPH1_01G25523"/>
<evidence type="ECO:0000256" key="2">
    <source>
        <dbReference type="SAM" id="MobiDB-lite"/>
    </source>
</evidence>
<dbReference type="InterPro" id="IPR056884">
    <property type="entry name" value="NPHP3-like_N"/>
</dbReference>
<accession>A0A0E0SBQ7</accession>
<evidence type="ECO:0000256" key="1">
    <source>
        <dbReference type="ARBA" id="ARBA00022737"/>
    </source>
</evidence>
<reference evidence="4 6" key="4">
    <citation type="journal article" date="2015" name="BMC Genomics">
        <title>The completed genome sequence of the pathogenic ascomycete fungus Fusarium graminearum.</title>
        <authorList>
            <person name="King R."/>
            <person name="Urban M."/>
            <person name="Hammond-Kosack M.C."/>
            <person name="Hassani-Pak K."/>
            <person name="Hammond-Kosack K.E."/>
        </authorList>
    </citation>
    <scope>NUCLEOTIDE SEQUENCE [LARGE SCALE GENOMIC DNA]</scope>
    <source>
        <strain evidence="6">ATCC MYA-4620 / CBS 123657 / FGSC 9075 / NRRL 31084 / PH-1</strain>
        <strain evidence="4">PH-1</strain>
    </source>
</reference>
<gene>
    <name evidence="4" type="ORF">FGRAMPH1_01T25523</name>
</gene>
<dbReference type="Pfam" id="PF24883">
    <property type="entry name" value="NPHP3_N"/>
    <property type="match status" value="1"/>
</dbReference>
<dbReference type="PANTHER" id="PTHR10039:SF14">
    <property type="entry name" value="NACHT DOMAIN-CONTAINING PROTEIN"/>
    <property type="match status" value="1"/>
</dbReference>
<sequence>MFSRPPVSSAAKQAVKAAFEQLEKAILPEDACDFTTKKLDDVRKAALALENQLAARKALRNMSRLLPLLTGLEHYAKVMDILCNGTPFLSWIWAPITLITRIASEYIEAFEKIIKGYARIADCLGRFKTLHTALGAERDFQETLAVFYVNILQYHEQAYTFVRRKGWKVLFLTSWGRFERRFDNILDDMKRHEKLVDLQASVHGISDVRQLRDDIKSWREESRAQIHKWHEKQAIKQYDSIVSWLKSEESDQLAIFDAISSEGAKFAGTCSWVLSNSRIKAWLGRATDPSVLWLQGTPGSGKSVLVSQVVKFMKTSKMLLVYHFCSHRYASSREYEQILRSIILQLLRKFDELIAHVYEDCILAKRSPTIQSLEKLLYSLFSIASKGPRQSEYIWIIIDGLNECDPRTQSSVANLINQITNRLSGSGDTVCKFLVSSRKTTHIVNRLRMRQTVSLTEERDNVKLAIRQYVSQRLRGMHEMLAQLDLTRKDIDDVERVITNKADGMFLYARLVLDYLSKNIFYTGSEMRRSIDELPEKLSEFYRQILVQILVQLDERSVQRIKNILGWIAFAKRPMKRMEFLSALAFSNGEFKVTSLVPKYILDICGALVEERSDTTMTFIHISVKEFLQSPASNVVISEGEALTEHCLSALACLICGSDIFLTDKDYHEKASRVVKGIHGFHVYATEFWTEYVLHYFSTQPPSDNSIVLNLATKLAERLGERPDTEDAQNNSSPSPPVDERLKHLKDWPRLINLVEASLRSRSLKRLESNLVQELQHSTGIGDETKLGAREANTLSPDKHRLGRSTMQETNDISRMLSSYQEVVRFLLQQDEYPGISAADLYLFKSQFQSSAFTCRLSFCPRATNGFSSEELRRQHEIAHTQLSLCTVPECRYPPFTSIKALKAHINKYHRPEKRTRHIRRNGSVSLRQRYLDAGVEPSVERLAHRGKSAELSGIKHNSSPTSRSTATALRRIRVENSSNSTETPGQTKEGRRLSVSSQAMDMDDDNNVFNLDEILQVPIASIGFRGCTIANCGYPFGAWSEEYCDDNDTDNVVSYHYWNWHHADSMAQCAVTGCQMIFSSGQGLKAHYKKRHTALFCTSCDEHYPDGFALEDELRNHWRSNHLMIGEGWICNDPSDAMPDCPPTTSYSSCSSCTQHRRFGRREDAITHLETQHFPPPSHSTDETLTHFLEPYVRRVWAYEVVKREEVPRYTQGWTFTMEGSDEEEEEALNNTLYFIEDLA</sequence>
<organism evidence="5">
    <name type="scientific">Gibberella zeae (strain ATCC MYA-4620 / CBS 123657 / FGSC 9075 / NRRL 31084 / PH-1)</name>
    <name type="common">Wheat head blight fungus</name>
    <name type="synonym">Fusarium graminearum</name>
    <dbReference type="NCBI Taxonomy" id="229533"/>
    <lineage>
        <taxon>Eukaryota</taxon>
        <taxon>Fungi</taxon>
        <taxon>Dikarya</taxon>
        <taxon>Ascomycota</taxon>
        <taxon>Pezizomycotina</taxon>
        <taxon>Sordariomycetes</taxon>
        <taxon>Hypocreomycetidae</taxon>
        <taxon>Hypocreales</taxon>
        <taxon>Nectriaceae</taxon>
        <taxon>Fusarium</taxon>
    </lineage>
</organism>
<dbReference type="SUPFAM" id="SSF52540">
    <property type="entry name" value="P-loop containing nucleoside triphosphate hydrolases"/>
    <property type="match status" value="1"/>
</dbReference>
<dbReference type="InterPro" id="IPR057218">
    <property type="entry name" value="DUF7896"/>
</dbReference>
<dbReference type="Proteomes" id="UP000070720">
    <property type="component" value="Chromosome 4"/>
</dbReference>
<dbReference type="InterPro" id="IPR027417">
    <property type="entry name" value="P-loop_NTPase"/>
</dbReference>